<proteinExistence type="inferred from homology"/>
<comment type="caution">
    <text evidence="2">The sequence shown here is derived from an EMBL/GenBank/DDBJ whole genome shotgun (WGS) entry which is preliminary data.</text>
</comment>
<dbReference type="EMBL" id="JAEDAK010000017">
    <property type="protein sequence ID" value="MBH9579056.1"/>
    <property type="molecule type" value="Genomic_DNA"/>
</dbReference>
<keyword evidence="1 2" id="KW-0418">Kinase</keyword>
<dbReference type="GO" id="GO:0097175">
    <property type="term" value="P:1,6-anhydro-N-acetyl-beta-muramic acid catabolic process"/>
    <property type="evidence" value="ECO:0007669"/>
    <property type="project" value="UniProtKB-UniRule"/>
</dbReference>
<dbReference type="AlphaFoldDB" id="A0A931J6A6"/>
<dbReference type="NCBIfam" id="NF007139">
    <property type="entry name" value="PRK09585.1-3"/>
    <property type="match status" value="1"/>
</dbReference>
<dbReference type="GO" id="GO:0009254">
    <property type="term" value="P:peptidoglycan turnover"/>
    <property type="evidence" value="ECO:0007669"/>
    <property type="project" value="UniProtKB-UniRule"/>
</dbReference>
<evidence type="ECO:0000256" key="1">
    <source>
        <dbReference type="HAMAP-Rule" id="MF_01270"/>
    </source>
</evidence>
<comment type="pathway">
    <text evidence="1">Amino-sugar metabolism; 1,6-anhydro-N-acetylmuramate degradation.</text>
</comment>
<sequence>MSDRLYAGLMSGTSLDGIDAVLMDAELRVLAHSFGPLPSALRAELLALNQPGDNELERAALAANALADAYAERLAEALALAQVPAGRVRAVGAHGQTVRHRPERGYTLQLLNGARLAERSGIDVVCDLRSRDVAAGGQGAPLVPAFHREVFSRPGVDVAVLNLGGMGNLSLLGADGQTRGFDTGPANVLLDAWHHRHRGGAYDADGAWAASGQVHAELLARLCAEPYFALPPPRSTGRDLFDLDWLERQGLQGIAPVDVQASLAELTAWSVAEALQQQAPQTQELIVCGGGAFNSDLLRRLQARLPAFQIISSATRGLPPMQVEAAAFAWLAKAFVERQPGNLPAVTGATGSRVLGALYPA</sequence>
<dbReference type="RefSeq" id="WP_198112823.1">
    <property type="nucleotide sequence ID" value="NZ_JAEDAK010000017.1"/>
</dbReference>
<protein>
    <recommendedName>
        <fullName evidence="1">Anhydro-N-acetylmuramic acid kinase</fullName>
        <ecNumber evidence="1">2.7.1.170</ecNumber>
    </recommendedName>
    <alternativeName>
        <fullName evidence="1">AnhMurNAc kinase</fullName>
    </alternativeName>
</protein>
<dbReference type="SUPFAM" id="SSF53067">
    <property type="entry name" value="Actin-like ATPase domain"/>
    <property type="match status" value="1"/>
</dbReference>
<dbReference type="PANTHER" id="PTHR30605:SF0">
    <property type="entry name" value="ANHYDRO-N-ACETYLMURAMIC ACID KINASE"/>
    <property type="match status" value="1"/>
</dbReference>
<keyword evidence="1" id="KW-0119">Carbohydrate metabolism</keyword>
<keyword evidence="3" id="KW-1185">Reference proteome</keyword>
<dbReference type="GO" id="GO:0005524">
    <property type="term" value="F:ATP binding"/>
    <property type="evidence" value="ECO:0007669"/>
    <property type="project" value="UniProtKB-UniRule"/>
</dbReference>
<name>A0A931J6A6_9BURK</name>
<dbReference type="Gene3D" id="3.30.420.40">
    <property type="match status" value="2"/>
</dbReference>
<dbReference type="PANTHER" id="PTHR30605">
    <property type="entry name" value="ANHYDRO-N-ACETYLMURAMIC ACID KINASE"/>
    <property type="match status" value="1"/>
</dbReference>
<keyword evidence="1" id="KW-0067">ATP-binding</keyword>
<comment type="similarity">
    <text evidence="1">Belongs to the anhydro-N-acetylmuramic acid kinase family.</text>
</comment>
<keyword evidence="1 2" id="KW-0808">Transferase</keyword>
<dbReference type="HAMAP" id="MF_01270">
    <property type="entry name" value="AnhMurNAc_kinase"/>
    <property type="match status" value="1"/>
</dbReference>
<keyword evidence="1" id="KW-0547">Nucleotide-binding</keyword>
<comment type="catalytic activity">
    <reaction evidence="1">
        <text>1,6-anhydro-N-acetyl-beta-muramate + ATP + H2O = N-acetyl-D-muramate 6-phosphate + ADP + H(+)</text>
        <dbReference type="Rhea" id="RHEA:24952"/>
        <dbReference type="ChEBI" id="CHEBI:15377"/>
        <dbReference type="ChEBI" id="CHEBI:15378"/>
        <dbReference type="ChEBI" id="CHEBI:30616"/>
        <dbReference type="ChEBI" id="CHEBI:58690"/>
        <dbReference type="ChEBI" id="CHEBI:58722"/>
        <dbReference type="ChEBI" id="CHEBI:456216"/>
        <dbReference type="EC" id="2.7.1.170"/>
    </reaction>
</comment>
<dbReference type="InterPro" id="IPR005338">
    <property type="entry name" value="Anhydro_N_Ac-Mur_kinase"/>
</dbReference>
<feature type="binding site" evidence="1">
    <location>
        <begin position="12"/>
        <end position="19"/>
    </location>
    <ligand>
        <name>ATP</name>
        <dbReference type="ChEBI" id="CHEBI:30616"/>
    </ligand>
</feature>
<dbReference type="Proteomes" id="UP000613266">
    <property type="component" value="Unassembled WGS sequence"/>
</dbReference>
<comment type="pathway">
    <text evidence="1">Cell wall biogenesis; peptidoglycan recycling.</text>
</comment>
<comment type="function">
    <text evidence="1">Catalyzes the specific phosphorylation of 1,6-anhydro-N-acetylmuramic acid (anhMurNAc) with the simultaneous cleavage of the 1,6-anhydro ring, generating MurNAc-6-P. Is required for the utilization of anhMurNAc either imported from the medium or derived from its own cell wall murein, and thus plays a role in cell wall recycling.</text>
</comment>
<evidence type="ECO:0000313" key="2">
    <source>
        <dbReference type="EMBL" id="MBH9579056.1"/>
    </source>
</evidence>
<dbReference type="Pfam" id="PF03702">
    <property type="entry name" value="AnmK"/>
    <property type="match status" value="1"/>
</dbReference>
<dbReference type="EC" id="2.7.1.170" evidence="1"/>
<accession>A0A931J6A6</accession>
<evidence type="ECO:0000313" key="3">
    <source>
        <dbReference type="Proteomes" id="UP000613266"/>
    </source>
</evidence>
<gene>
    <name evidence="1" type="primary">anmK</name>
    <name evidence="2" type="ORF">I7X39_19365</name>
</gene>
<dbReference type="GO" id="GO:0016301">
    <property type="term" value="F:kinase activity"/>
    <property type="evidence" value="ECO:0007669"/>
    <property type="project" value="UniProtKB-KW"/>
</dbReference>
<reference evidence="2" key="1">
    <citation type="submission" date="2020-12" db="EMBL/GenBank/DDBJ databases">
        <title>The genome sequence of Inhella sp. 1Y17.</title>
        <authorList>
            <person name="Liu Y."/>
        </authorList>
    </citation>
    <scope>NUCLEOTIDE SEQUENCE</scope>
    <source>
        <strain evidence="2">1Y17</strain>
    </source>
</reference>
<dbReference type="GO" id="GO:0016773">
    <property type="term" value="F:phosphotransferase activity, alcohol group as acceptor"/>
    <property type="evidence" value="ECO:0007669"/>
    <property type="project" value="UniProtKB-UniRule"/>
</dbReference>
<dbReference type="InterPro" id="IPR043129">
    <property type="entry name" value="ATPase_NBD"/>
</dbReference>
<organism evidence="2 3">
    <name type="scientific">Inhella proteolytica</name>
    <dbReference type="NCBI Taxonomy" id="2795029"/>
    <lineage>
        <taxon>Bacteria</taxon>
        <taxon>Pseudomonadati</taxon>
        <taxon>Pseudomonadota</taxon>
        <taxon>Betaproteobacteria</taxon>
        <taxon>Burkholderiales</taxon>
        <taxon>Sphaerotilaceae</taxon>
        <taxon>Inhella</taxon>
    </lineage>
</organism>
<dbReference type="GO" id="GO:0006040">
    <property type="term" value="P:amino sugar metabolic process"/>
    <property type="evidence" value="ECO:0007669"/>
    <property type="project" value="InterPro"/>
</dbReference>